<reference evidence="2" key="1">
    <citation type="submission" date="2024-02" db="EMBL/GenBank/DDBJ databases">
        <authorList>
            <consortium name="ELIXIR-Norway"/>
            <consortium name="Elixir Norway"/>
        </authorList>
    </citation>
    <scope>NUCLEOTIDE SEQUENCE</scope>
</reference>
<dbReference type="Proteomes" id="UP001497512">
    <property type="component" value="Chromosome 10"/>
</dbReference>
<dbReference type="EMBL" id="OZ019902">
    <property type="protein sequence ID" value="CAK9194508.1"/>
    <property type="molecule type" value="Genomic_DNA"/>
</dbReference>
<organism evidence="2 3">
    <name type="scientific">Sphagnum troendelagicum</name>
    <dbReference type="NCBI Taxonomy" id="128251"/>
    <lineage>
        <taxon>Eukaryota</taxon>
        <taxon>Viridiplantae</taxon>
        <taxon>Streptophyta</taxon>
        <taxon>Embryophyta</taxon>
        <taxon>Bryophyta</taxon>
        <taxon>Sphagnophytina</taxon>
        <taxon>Sphagnopsida</taxon>
        <taxon>Sphagnales</taxon>
        <taxon>Sphagnaceae</taxon>
        <taxon>Sphagnum</taxon>
    </lineage>
</organism>
<proteinExistence type="predicted"/>
<accession>A0ABP0TEE5</accession>
<keyword evidence="3" id="KW-1185">Reference proteome</keyword>
<sequence length="97" mass="11060">MRQTTVHTSSFSRDDDEERPGSQCLQEDSHENRQGSKFRRAMIDLTTNPGTYENRALLFENNLFDSSLMHQKSLSGVVARPRNQSSTLVADSMRIAR</sequence>
<evidence type="ECO:0000313" key="3">
    <source>
        <dbReference type="Proteomes" id="UP001497512"/>
    </source>
</evidence>
<name>A0ABP0TEE5_9BRYO</name>
<feature type="region of interest" description="Disordered" evidence="1">
    <location>
        <begin position="1"/>
        <end position="39"/>
    </location>
</feature>
<protein>
    <submittedName>
        <fullName evidence="2">Uncharacterized protein</fullName>
    </submittedName>
</protein>
<evidence type="ECO:0000256" key="1">
    <source>
        <dbReference type="SAM" id="MobiDB-lite"/>
    </source>
</evidence>
<gene>
    <name evidence="2" type="ORF">CSSPTR1EN2_LOCUS2561</name>
</gene>
<evidence type="ECO:0000313" key="2">
    <source>
        <dbReference type="EMBL" id="CAK9194508.1"/>
    </source>
</evidence>
<feature type="compositionally biased region" description="Polar residues" evidence="1">
    <location>
        <begin position="1"/>
        <end position="11"/>
    </location>
</feature>